<organism evidence="1 2">
    <name type="scientific">Tricholomella constricta</name>
    <dbReference type="NCBI Taxonomy" id="117010"/>
    <lineage>
        <taxon>Eukaryota</taxon>
        <taxon>Fungi</taxon>
        <taxon>Dikarya</taxon>
        <taxon>Basidiomycota</taxon>
        <taxon>Agaricomycotina</taxon>
        <taxon>Agaricomycetes</taxon>
        <taxon>Agaricomycetidae</taxon>
        <taxon>Agaricales</taxon>
        <taxon>Tricholomatineae</taxon>
        <taxon>Lyophyllaceae</taxon>
        <taxon>Tricholomella</taxon>
    </lineage>
</organism>
<evidence type="ECO:0000313" key="1">
    <source>
        <dbReference type="EMBL" id="KAF5372664.1"/>
    </source>
</evidence>
<sequence>MSYNNPYAHATWTSAASSSLSNWSGLPPPNFTPISHEPYPSHLPPFPRSTSVNFTFIVKPDITNCIVFGPQSWAYFKIVTNPSTSDFTVVQDANGKNIAATIWKEPALVEVAGIVPRTSTKQWLRLSSSRRYRTMELYPSSSSGEDPLAIISELDGSVVLDMSPGALQAGLLDVCVVATLLLMSRRNIDL</sequence>
<keyword evidence="2" id="KW-1185">Reference proteome</keyword>
<dbReference type="OrthoDB" id="3191568at2759"/>
<accession>A0A8H5GWR8</accession>
<evidence type="ECO:0000313" key="2">
    <source>
        <dbReference type="Proteomes" id="UP000565441"/>
    </source>
</evidence>
<comment type="caution">
    <text evidence="1">The sequence shown here is derived from an EMBL/GenBank/DDBJ whole genome shotgun (WGS) entry which is preliminary data.</text>
</comment>
<dbReference type="Proteomes" id="UP000565441">
    <property type="component" value="Unassembled WGS sequence"/>
</dbReference>
<dbReference type="EMBL" id="JAACJP010000042">
    <property type="protein sequence ID" value="KAF5372664.1"/>
    <property type="molecule type" value="Genomic_DNA"/>
</dbReference>
<protein>
    <submittedName>
        <fullName evidence="1">Uncharacterized protein</fullName>
    </submittedName>
</protein>
<dbReference type="AlphaFoldDB" id="A0A8H5GWR8"/>
<gene>
    <name evidence="1" type="ORF">D9615_009848</name>
</gene>
<name>A0A8H5GWR8_9AGAR</name>
<proteinExistence type="predicted"/>
<reference evidence="1 2" key="1">
    <citation type="journal article" date="2020" name="ISME J.">
        <title>Uncovering the hidden diversity of litter-decomposition mechanisms in mushroom-forming fungi.</title>
        <authorList>
            <person name="Floudas D."/>
            <person name="Bentzer J."/>
            <person name="Ahren D."/>
            <person name="Johansson T."/>
            <person name="Persson P."/>
            <person name="Tunlid A."/>
        </authorList>
    </citation>
    <scope>NUCLEOTIDE SEQUENCE [LARGE SCALE GENOMIC DNA]</scope>
    <source>
        <strain evidence="1 2">CBS 661.87</strain>
    </source>
</reference>